<protein>
    <submittedName>
        <fullName evidence="3">Phytochrome-like protein cph2</fullName>
    </submittedName>
</protein>
<dbReference type="InterPro" id="IPR011990">
    <property type="entry name" value="TPR-like_helical_dom_sf"/>
</dbReference>
<name>A0A1V4ID18_9CLOT</name>
<evidence type="ECO:0000259" key="2">
    <source>
        <dbReference type="PROSITE" id="PS50887"/>
    </source>
</evidence>
<dbReference type="STRING" id="1450648.CLORY_39070"/>
<sequence>MCNSSINSNLRSLLDELERIKFNDLSRTLELSNETYFQCKMQQYPAGMCFSLLVKGNCLSFLGKYSDAIHSLSQAINLAIENNICDLQILINIAIGNIFSDLSNYEEGFSFYNSAVKLCSKLSNSTNYYSNSCYEIYYCKVCNNMAEIYKILGDLDNASRLYNQAVELDIKTNYKGTLGVSIANLGSLNLLKGNLYEAKKQILKGLEITKANNFSIAITECYTNLAMIYEKEHNEDKAKLYFQKAMNFSENSSGVFYKLGAIINYSKFLKKHGDIALAIDNLISALNIAETNNLLEKCNSVCKELANCYEELNDIEKSNKYYRLYFKFDSELKVLSNSQILTSIEIKLKLDTLESERQKLIKKNDDYRKHSEMLLESSRKMKILSELGQKLTSTQNLDEIIDILSSNISEFMNIHNFSLALYDKDKDCLIFKCNNTNGSNSELPLVQLNNNRSLSAYCVRANKFIVINDFDKDPLVLNETINIYEPNGMHGFQSAIYCPLLIDGYSFGMISIYSHIKNRFNTLDIETMRALASYAAIAINNSLKSSYLKIEIANKEKIQKDLEKVNYELKYLSENDFLTKLSNRRKFNSTLLIEWQNCLQKKCPLSIIIFDVDNFKELNDNYGHLVGDKCLAKIASVFKDCMNDTYTPSRFGGDEFIAILPGISKDKAIQIGKKISSAVKALKIEHAFSKTDNIVTISVGVASVIPTESTSIDELLKSADTAMYKSKMAREKLFNSTKGL</sequence>
<dbReference type="GO" id="GO:0005886">
    <property type="term" value="C:plasma membrane"/>
    <property type="evidence" value="ECO:0007669"/>
    <property type="project" value="TreeGrafter"/>
</dbReference>
<evidence type="ECO:0000313" key="4">
    <source>
        <dbReference type="Proteomes" id="UP000190080"/>
    </source>
</evidence>
<dbReference type="SMART" id="SM00267">
    <property type="entry name" value="GGDEF"/>
    <property type="match status" value="1"/>
</dbReference>
<organism evidence="3 4">
    <name type="scientific">Clostridium oryzae</name>
    <dbReference type="NCBI Taxonomy" id="1450648"/>
    <lineage>
        <taxon>Bacteria</taxon>
        <taxon>Bacillati</taxon>
        <taxon>Bacillota</taxon>
        <taxon>Clostridia</taxon>
        <taxon>Eubacteriales</taxon>
        <taxon>Clostridiaceae</taxon>
        <taxon>Clostridium</taxon>
    </lineage>
</organism>
<dbReference type="Gene3D" id="3.30.450.40">
    <property type="match status" value="1"/>
</dbReference>
<gene>
    <name evidence="3" type="primary">cph2_3</name>
    <name evidence="3" type="ORF">CLORY_39070</name>
</gene>
<dbReference type="SUPFAM" id="SSF48452">
    <property type="entry name" value="TPR-like"/>
    <property type="match status" value="2"/>
</dbReference>
<dbReference type="InterPro" id="IPR043128">
    <property type="entry name" value="Rev_trsase/Diguanyl_cyclase"/>
</dbReference>
<reference evidence="3 4" key="1">
    <citation type="submission" date="2017-03" db="EMBL/GenBank/DDBJ databases">
        <title>Genome sequence of Clostridium oryzae DSM 28571.</title>
        <authorList>
            <person name="Poehlein A."/>
            <person name="Daniel R."/>
        </authorList>
    </citation>
    <scope>NUCLEOTIDE SEQUENCE [LARGE SCALE GENOMIC DNA]</scope>
    <source>
        <strain evidence="3 4">DSM 28571</strain>
    </source>
</reference>
<dbReference type="SMART" id="SM00028">
    <property type="entry name" value="TPR"/>
    <property type="match status" value="6"/>
</dbReference>
<dbReference type="GO" id="GO:0052621">
    <property type="term" value="F:diguanylate cyclase activity"/>
    <property type="evidence" value="ECO:0007669"/>
    <property type="project" value="TreeGrafter"/>
</dbReference>
<dbReference type="OrthoDB" id="9805474at2"/>
<dbReference type="AlphaFoldDB" id="A0A1V4ID18"/>
<dbReference type="NCBIfam" id="TIGR00254">
    <property type="entry name" value="GGDEF"/>
    <property type="match status" value="1"/>
</dbReference>
<dbReference type="RefSeq" id="WP_079427632.1">
    <property type="nucleotide sequence ID" value="NZ_MZGV01000071.1"/>
</dbReference>
<dbReference type="PANTHER" id="PTHR45138:SF9">
    <property type="entry name" value="DIGUANYLATE CYCLASE DGCM-RELATED"/>
    <property type="match status" value="1"/>
</dbReference>
<dbReference type="InterPro" id="IPR019734">
    <property type="entry name" value="TPR_rpt"/>
</dbReference>
<keyword evidence="4" id="KW-1185">Reference proteome</keyword>
<dbReference type="FunFam" id="3.30.70.270:FF:000001">
    <property type="entry name" value="Diguanylate cyclase domain protein"/>
    <property type="match status" value="1"/>
</dbReference>
<evidence type="ECO:0000256" key="1">
    <source>
        <dbReference type="PROSITE-ProRule" id="PRU00339"/>
    </source>
</evidence>
<dbReference type="InterPro" id="IPR029787">
    <property type="entry name" value="Nucleotide_cyclase"/>
</dbReference>
<dbReference type="GO" id="GO:1902201">
    <property type="term" value="P:negative regulation of bacterial-type flagellum-dependent cell motility"/>
    <property type="evidence" value="ECO:0007669"/>
    <property type="project" value="TreeGrafter"/>
</dbReference>
<feature type="repeat" description="TPR" evidence="1">
    <location>
        <begin position="219"/>
        <end position="252"/>
    </location>
</feature>
<feature type="domain" description="GGDEF" evidence="2">
    <location>
        <begin position="603"/>
        <end position="738"/>
    </location>
</feature>
<dbReference type="CDD" id="cd01949">
    <property type="entry name" value="GGDEF"/>
    <property type="match status" value="1"/>
</dbReference>
<dbReference type="InterPro" id="IPR050469">
    <property type="entry name" value="Diguanylate_Cyclase"/>
</dbReference>
<dbReference type="PANTHER" id="PTHR45138">
    <property type="entry name" value="REGULATORY COMPONENTS OF SENSORY TRANSDUCTION SYSTEM"/>
    <property type="match status" value="1"/>
</dbReference>
<evidence type="ECO:0000313" key="3">
    <source>
        <dbReference type="EMBL" id="OPJ57836.1"/>
    </source>
</evidence>
<dbReference type="PROSITE" id="PS50887">
    <property type="entry name" value="GGDEF"/>
    <property type="match status" value="1"/>
</dbReference>
<dbReference type="Gene3D" id="3.30.70.270">
    <property type="match status" value="1"/>
</dbReference>
<dbReference type="Pfam" id="PF13181">
    <property type="entry name" value="TPR_8"/>
    <property type="match status" value="2"/>
</dbReference>
<comment type="caution">
    <text evidence="3">The sequence shown here is derived from an EMBL/GenBank/DDBJ whole genome shotgun (WGS) entry which is preliminary data.</text>
</comment>
<dbReference type="GO" id="GO:0043709">
    <property type="term" value="P:cell adhesion involved in single-species biofilm formation"/>
    <property type="evidence" value="ECO:0007669"/>
    <property type="project" value="TreeGrafter"/>
</dbReference>
<dbReference type="InterPro" id="IPR029016">
    <property type="entry name" value="GAF-like_dom_sf"/>
</dbReference>
<dbReference type="EMBL" id="MZGV01000071">
    <property type="protein sequence ID" value="OPJ57836.1"/>
    <property type="molecule type" value="Genomic_DNA"/>
</dbReference>
<dbReference type="InterPro" id="IPR000160">
    <property type="entry name" value="GGDEF_dom"/>
</dbReference>
<accession>A0A1V4ID18</accession>
<dbReference type="SMART" id="SM00065">
    <property type="entry name" value="GAF"/>
    <property type="match status" value="1"/>
</dbReference>
<proteinExistence type="predicted"/>
<dbReference type="SUPFAM" id="SSF55073">
    <property type="entry name" value="Nucleotide cyclase"/>
    <property type="match status" value="1"/>
</dbReference>
<dbReference type="PROSITE" id="PS50005">
    <property type="entry name" value="TPR"/>
    <property type="match status" value="1"/>
</dbReference>
<dbReference type="Gene3D" id="1.25.40.10">
    <property type="entry name" value="Tetratricopeptide repeat domain"/>
    <property type="match status" value="3"/>
</dbReference>
<dbReference type="SUPFAM" id="SSF55781">
    <property type="entry name" value="GAF domain-like"/>
    <property type="match status" value="1"/>
</dbReference>
<keyword evidence="1" id="KW-0802">TPR repeat</keyword>
<dbReference type="Pfam" id="PF13185">
    <property type="entry name" value="GAF_2"/>
    <property type="match status" value="1"/>
</dbReference>
<dbReference type="Pfam" id="PF00990">
    <property type="entry name" value="GGDEF"/>
    <property type="match status" value="1"/>
</dbReference>
<dbReference type="Proteomes" id="UP000190080">
    <property type="component" value="Unassembled WGS sequence"/>
</dbReference>
<dbReference type="InterPro" id="IPR003018">
    <property type="entry name" value="GAF"/>
</dbReference>